<gene>
    <name evidence="1" type="ORF">ACFQ5K_12315</name>
</gene>
<name>A0ABW4D1L9_9LACO</name>
<keyword evidence="2" id="KW-1185">Reference proteome</keyword>
<dbReference type="Proteomes" id="UP001597212">
    <property type="component" value="Unassembled WGS sequence"/>
</dbReference>
<evidence type="ECO:0008006" key="3">
    <source>
        <dbReference type="Google" id="ProtNLM"/>
    </source>
</evidence>
<dbReference type="RefSeq" id="WP_125754838.1">
    <property type="nucleotide sequence ID" value="NZ_JBHTOK010000079.1"/>
</dbReference>
<reference evidence="2" key="1">
    <citation type="journal article" date="2019" name="Int. J. Syst. Evol. Microbiol.">
        <title>The Global Catalogue of Microorganisms (GCM) 10K type strain sequencing project: providing services to taxonomists for standard genome sequencing and annotation.</title>
        <authorList>
            <consortium name="The Broad Institute Genomics Platform"/>
            <consortium name="The Broad Institute Genome Sequencing Center for Infectious Disease"/>
            <person name="Wu L."/>
            <person name="Ma J."/>
        </authorList>
    </citation>
    <scope>NUCLEOTIDE SEQUENCE [LARGE SCALE GENOMIC DNA]</scope>
    <source>
        <strain evidence="2">CCM 8912</strain>
    </source>
</reference>
<comment type="caution">
    <text evidence="1">The sequence shown here is derived from an EMBL/GenBank/DDBJ whole genome shotgun (WGS) entry which is preliminary data.</text>
</comment>
<sequence length="65" mass="7411">MAPLKSNTVVSAFVRFKSATGQKGKARPVLIFKRPGEYAIGLKITTAYENKPDYLKKVFYEIQDW</sequence>
<organism evidence="1 2">
    <name type="scientific">Lacticaseibacillus hegangensis</name>
    <dbReference type="NCBI Taxonomy" id="2486010"/>
    <lineage>
        <taxon>Bacteria</taxon>
        <taxon>Bacillati</taxon>
        <taxon>Bacillota</taxon>
        <taxon>Bacilli</taxon>
        <taxon>Lactobacillales</taxon>
        <taxon>Lactobacillaceae</taxon>
        <taxon>Lacticaseibacillus</taxon>
    </lineage>
</organism>
<accession>A0ABW4D1L9</accession>
<proteinExistence type="predicted"/>
<protein>
    <recommendedName>
        <fullName evidence="3">Transposase</fullName>
    </recommendedName>
</protein>
<evidence type="ECO:0000313" key="2">
    <source>
        <dbReference type="Proteomes" id="UP001597212"/>
    </source>
</evidence>
<dbReference type="EMBL" id="JBHTOK010000079">
    <property type="protein sequence ID" value="MFD1442163.1"/>
    <property type="molecule type" value="Genomic_DNA"/>
</dbReference>
<evidence type="ECO:0000313" key="1">
    <source>
        <dbReference type="EMBL" id="MFD1442163.1"/>
    </source>
</evidence>